<dbReference type="SUPFAM" id="SSF117892">
    <property type="entry name" value="Band 7/SPFH domain"/>
    <property type="match status" value="1"/>
</dbReference>
<reference evidence="4" key="1">
    <citation type="submission" date="2016-08" db="EMBL/GenBank/DDBJ databases">
        <authorList>
            <person name="Seilhamer J.J."/>
        </authorList>
    </citation>
    <scope>NUCLEOTIDE SEQUENCE</scope>
    <source>
        <strain evidence="4">86</strain>
    </source>
</reference>
<keyword evidence="2" id="KW-0812">Transmembrane</keyword>
<dbReference type="Pfam" id="PF01145">
    <property type="entry name" value="Band_7"/>
    <property type="match status" value="1"/>
</dbReference>
<proteinExistence type="predicted"/>
<dbReference type="InterPro" id="IPR000163">
    <property type="entry name" value="Prohibitin"/>
</dbReference>
<evidence type="ECO:0000259" key="3">
    <source>
        <dbReference type="SMART" id="SM00244"/>
    </source>
</evidence>
<dbReference type="InterPro" id="IPR001107">
    <property type="entry name" value="Band_7"/>
</dbReference>
<dbReference type="InterPro" id="IPR036013">
    <property type="entry name" value="Band_7/SPFH_dom_sf"/>
</dbReference>
<protein>
    <recommendedName>
        <fullName evidence="3">Band 7 domain-containing protein</fullName>
    </recommendedName>
</protein>
<feature type="transmembrane region" description="Helical" evidence="2">
    <location>
        <begin position="20"/>
        <end position="42"/>
    </location>
</feature>
<evidence type="ECO:0000256" key="1">
    <source>
        <dbReference type="SAM" id="Coils"/>
    </source>
</evidence>
<accession>A0A212LLC0</accession>
<evidence type="ECO:0000313" key="4">
    <source>
        <dbReference type="EMBL" id="SCM78341.1"/>
    </source>
</evidence>
<gene>
    <name evidence="4" type="ORF">KL86SPO_10011</name>
</gene>
<organism evidence="4">
    <name type="scientific">uncultured Sporomusa sp</name>
    <dbReference type="NCBI Taxonomy" id="307249"/>
    <lineage>
        <taxon>Bacteria</taxon>
        <taxon>Bacillati</taxon>
        <taxon>Bacillota</taxon>
        <taxon>Negativicutes</taxon>
        <taxon>Selenomonadales</taxon>
        <taxon>Sporomusaceae</taxon>
        <taxon>Sporomusa</taxon>
        <taxon>environmental samples</taxon>
    </lineage>
</organism>
<sequence length="280" mass="31092">MEKDNVIKMNLKNGEKFTKVLLPFMLAGIILLLLAFNSIVIVQAGTRGIVLQLGAVQPLVLNEGLHFKIPFVQQVIPVDVRVGKAQSDQTAASRDLQIVTTTIAVNFHLVPDEVNTLYQNVGLAYEDRIVAPAIGEAVKAVTAQYTAEELISKRSEVSAKVKETLAAKLSTYHMALDEINITEFKFSTEYNNAIEQKQIAEQNALKAKLDLQRIAVEAQQKVERAKAEAESLRLQKQEVTQELIDLRRIEAQMRAIEKWDGKMPSVTGGATPFIDINQVK</sequence>
<feature type="domain" description="Band 7" evidence="3">
    <location>
        <begin position="37"/>
        <end position="198"/>
    </location>
</feature>
<keyword evidence="2" id="KW-1133">Transmembrane helix</keyword>
<name>A0A212LLC0_9FIRM</name>
<feature type="coiled-coil region" evidence="1">
    <location>
        <begin position="190"/>
        <end position="249"/>
    </location>
</feature>
<keyword evidence="1" id="KW-0175">Coiled coil</keyword>
<keyword evidence="2" id="KW-0472">Membrane</keyword>
<dbReference type="PANTHER" id="PTHR23222">
    <property type="entry name" value="PROHIBITIN"/>
    <property type="match status" value="1"/>
</dbReference>
<evidence type="ECO:0000256" key="2">
    <source>
        <dbReference type="SAM" id="Phobius"/>
    </source>
</evidence>
<dbReference type="CDD" id="cd03401">
    <property type="entry name" value="SPFH_prohibitin"/>
    <property type="match status" value="1"/>
</dbReference>
<dbReference type="RefSeq" id="WP_288183059.1">
    <property type="nucleotide sequence ID" value="NZ_LT608335.1"/>
</dbReference>
<dbReference type="SMART" id="SM00244">
    <property type="entry name" value="PHB"/>
    <property type="match status" value="1"/>
</dbReference>
<dbReference type="PRINTS" id="PR00679">
    <property type="entry name" value="PROHIBITIN"/>
</dbReference>
<dbReference type="Gene3D" id="3.30.479.30">
    <property type="entry name" value="Band 7 domain"/>
    <property type="match status" value="1"/>
</dbReference>
<dbReference type="EMBL" id="FMJE01000001">
    <property type="protein sequence ID" value="SCM78341.1"/>
    <property type="molecule type" value="Genomic_DNA"/>
</dbReference>
<dbReference type="PANTHER" id="PTHR23222:SF0">
    <property type="entry name" value="PROHIBITIN 1"/>
    <property type="match status" value="1"/>
</dbReference>
<dbReference type="AlphaFoldDB" id="A0A212LLC0"/>
<dbReference type="GO" id="GO:0016020">
    <property type="term" value="C:membrane"/>
    <property type="evidence" value="ECO:0007669"/>
    <property type="project" value="InterPro"/>
</dbReference>